<gene>
    <name evidence="1" type="ORF">HERILL_LOCUS639</name>
</gene>
<organism evidence="1 2">
    <name type="scientific">Hermetia illucens</name>
    <name type="common">Black soldier fly</name>
    <dbReference type="NCBI Taxonomy" id="343691"/>
    <lineage>
        <taxon>Eukaryota</taxon>
        <taxon>Metazoa</taxon>
        <taxon>Ecdysozoa</taxon>
        <taxon>Arthropoda</taxon>
        <taxon>Hexapoda</taxon>
        <taxon>Insecta</taxon>
        <taxon>Pterygota</taxon>
        <taxon>Neoptera</taxon>
        <taxon>Endopterygota</taxon>
        <taxon>Diptera</taxon>
        <taxon>Brachycera</taxon>
        <taxon>Stratiomyomorpha</taxon>
        <taxon>Stratiomyidae</taxon>
        <taxon>Hermetiinae</taxon>
        <taxon>Hermetia</taxon>
    </lineage>
</organism>
<evidence type="ECO:0000313" key="2">
    <source>
        <dbReference type="Proteomes" id="UP000594454"/>
    </source>
</evidence>
<dbReference type="InterPro" id="IPR043313">
    <property type="entry name" value="LRMDA"/>
</dbReference>
<reference evidence="1 2" key="1">
    <citation type="submission" date="2020-11" db="EMBL/GenBank/DDBJ databases">
        <authorList>
            <person name="Wallbank WR R."/>
            <person name="Pardo Diaz C."/>
            <person name="Kozak K."/>
            <person name="Martin S."/>
            <person name="Jiggins C."/>
            <person name="Moest M."/>
            <person name="Warren A I."/>
            <person name="Generalovic N T."/>
            <person name="Byers J.R.P. K."/>
            <person name="Montejo-Kovacevich G."/>
            <person name="Yen C E."/>
        </authorList>
    </citation>
    <scope>NUCLEOTIDE SEQUENCE [LARGE SCALE GENOMIC DNA]</scope>
</reference>
<evidence type="ECO:0000313" key="1">
    <source>
        <dbReference type="EMBL" id="CAD7077279.1"/>
    </source>
</evidence>
<accession>A0A7R8UAP3</accession>
<proteinExistence type="predicted"/>
<dbReference type="InterPro" id="IPR032675">
    <property type="entry name" value="LRR_dom_sf"/>
</dbReference>
<name>A0A7R8UAP3_HERIL</name>
<dbReference type="Proteomes" id="UP000594454">
    <property type="component" value="Chromosome 1"/>
</dbReference>
<dbReference type="OrthoDB" id="272149at2759"/>
<dbReference type="EMBL" id="LR899009">
    <property type="protein sequence ID" value="CAD7077279.1"/>
    <property type="molecule type" value="Genomic_DNA"/>
</dbReference>
<protein>
    <submittedName>
        <fullName evidence="1">Uncharacterized protein</fullName>
    </submittedName>
</protein>
<dbReference type="PANTHER" id="PTHR46282">
    <property type="entry name" value="LEUCINE-RICH MELANOCYTE DIFFERENTIATION-ASSOCIATED PROTEIN"/>
    <property type="match status" value="1"/>
</dbReference>
<keyword evidence="2" id="KW-1185">Reference proteome</keyword>
<dbReference type="Gene3D" id="3.80.10.10">
    <property type="entry name" value="Ribonuclease Inhibitor"/>
    <property type="match status" value="1"/>
</dbReference>
<sequence>MLTLNKNDNLEFETLPKMDHLTMLSMNGCHIQNLYKELKRIKKRCPKLEYLSVRSSFFEDGTVPAAEATHRRRTILIIFPNLKVLDNIEVTKWERQNVKEYLRAMRRKGLCCML</sequence>
<dbReference type="PANTHER" id="PTHR46282:SF1">
    <property type="entry name" value="LEUCINE-RICH REPEAT-CONTAINING PROTEIN 72-LIKE"/>
    <property type="match status" value="1"/>
</dbReference>
<dbReference type="SUPFAM" id="SSF52058">
    <property type="entry name" value="L domain-like"/>
    <property type="match status" value="1"/>
</dbReference>
<dbReference type="AlphaFoldDB" id="A0A7R8UAP3"/>
<dbReference type="InParanoid" id="A0A7R8UAP3"/>